<dbReference type="InterPro" id="IPR039315">
    <property type="entry name" value="CheW"/>
</dbReference>
<dbReference type="PROSITE" id="PS50851">
    <property type="entry name" value="CHEW"/>
    <property type="match status" value="1"/>
</dbReference>
<gene>
    <name evidence="2" type="ORF">IBL26_11520</name>
</gene>
<dbReference type="SUPFAM" id="SSF50341">
    <property type="entry name" value="CheW-like"/>
    <property type="match status" value="1"/>
</dbReference>
<organism evidence="2 3">
    <name type="scientific">Teichococcus aerophilus</name>
    <dbReference type="NCBI Taxonomy" id="1224513"/>
    <lineage>
        <taxon>Bacteria</taxon>
        <taxon>Pseudomonadati</taxon>
        <taxon>Pseudomonadota</taxon>
        <taxon>Alphaproteobacteria</taxon>
        <taxon>Acetobacterales</taxon>
        <taxon>Roseomonadaceae</taxon>
        <taxon>Roseomonas</taxon>
    </lineage>
</organism>
<proteinExistence type="predicted"/>
<accession>A0ABR7RLS3</accession>
<evidence type="ECO:0000313" key="3">
    <source>
        <dbReference type="Proteomes" id="UP000626026"/>
    </source>
</evidence>
<dbReference type="InterPro" id="IPR002545">
    <property type="entry name" value="CheW-lke_dom"/>
</dbReference>
<evidence type="ECO:0000313" key="2">
    <source>
        <dbReference type="EMBL" id="MBC9207464.1"/>
    </source>
</evidence>
<dbReference type="EMBL" id="JACTVA010000018">
    <property type="protein sequence ID" value="MBC9207464.1"/>
    <property type="molecule type" value="Genomic_DNA"/>
</dbReference>
<dbReference type="Gene3D" id="2.30.30.40">
    <property type="entry name" value="SH3 Domains"/>
    <property type="match status" value="1"/>
</dbReference>
<dbReference type="InterPro" id="IPR036061">
    <property type="entry name" value="CheW-like_dom_sf"/>
</dbReference>
<feature type="domain" description="CheW-like" evidence="1">
    <location>
        <begin position="9"/>
        <end position="153"/>
    </location>
</feature>
<protein>
    <submittedName>
        <fullName evidence="2">Purine-binding chemotaxis protein CheW</fullName>
    </submittedName>
</protein>
<dbReference type="SMART" id="SM00260">
    <property type="entry name" value="CheW"/>
    <property type="match status" value="1"/>
</dbReference>
<evidence type="ECO:0000259" key="1">
    <source>
        <dbReference type="PROSITE" id="PS50851"/>
    </source>
</evidence>
<comment type="caution">
    <text evidence="2">The sequence shown here is derived from an EMBL/GenBank/DDBJ whole genome shotgun (WGS) entry which is preliminary data.</text>
</comment>
<name>A0ABR7RLS3_9PROT</name>
<dbReference type="RefSeq" id="WP_187784634.1">
    <property type="nucleotide sequence ID" value="NZ_JACTVA010000018.1"/>
</dbReference>
<dbReference type="PANTHER" id="PTHR22617:SF23">
    <property type="entry name" value="CHEMOTAXIS PROTEIN CHEW"/>
    <property type="match status" value="1"/>
</dbReference>
<dbReference type="Proteomes" id="UP000626026">
    <property type="component" value="Unassembled WGS sequence"/>
</dbReference>
<reference evidence="2 3" key="1">
    <citation type="journal article" date="2013" name="Int. J. Syst. Evol. Microbiol.">
        <title>Roseomonas aerophila sp. nov., isolated from air.</title>
        <authorList>
            <person name="Kim S.J."/>
            <person name="Weon H.Y."/>
            <person name="Ahn J.H."/>
            <person name="Hong S.B."/>
            <person name="Seok S.J."/>
            <person name="Whang K.S."/>
            <person name="Kwon S.W."/>
        </authorList>
    </citation>
    <scope>NUCLEOTIDE SEQUENCE [LARGE SCALE GENOMIC DNA]</scope>
    <source>
        <strain evidence="2 3">NBRC 108923</strain>
    </source>
</reference>
<keyword evidence="3" id="KW-1185">Reference proteome</keyword>
<dbReference type="Pfam" id="PF01584">
    <property type="entry name" value="CheW"/>
    <property type="match status" value="1"/>
</dbReference>
<dbReference type="Gene3D" id="2.40.50.180">
    <property type="entry name" value="CheA-289, Domain 4"/>
    <property type="match status" value="1"/>
</dbReference>
<dbReference type="PANTHER" id="PTHR22617">
    <property type="entry name" value="CHEMOTAXIS SENSOR HISTIDINE KINASE-RELATED"/>
    <property type="match status" value="1"/>
</dbReference>
<sequence>MSTPETAQTLRVVTIDLQGERFALETRHVREILDPGPTTLVPNAPAFLDRLINVRGRVVPLADLRLKLGLAPSDTTIDTRVIVLEVPLEEEAVTVAVLADKVHEVREIALVGMTQTPRFGLRCRPDYVRCIGQLGDDFVIVLDPGPIFAQGRAPDPVPATHS</sequence>